<dbReference type="PROSITE" id="PS51257">
    <property type="entry name" value="PROKAR_LIPOPROTEIN"/>
    <property type="match status" value="1"/>
</dbReference>
<dbReference type="Pfam" id="PF13442">
    <property type="entry name" value="Cytochrome_CBB3"/>
    <property type="match status" value="1"/>
</dbReference>
<gene>
    <name evidence="5" type="ORF">MNBD_GAMMA19-216</name>
</gene>
<keyword evidence="1" id="KW-0349">Heme</keyword>
<proteinExistence type="predicted"/>
<dbReference type="Gene3D" id="1.10.760.10">
    <property type="entry name" value="Cytochrome c-like domain"/>
    <property type="match status" value="1"/>
</dbReference>
<dbReference type="PROSITE" id="PS51007">
    <property type="entry name" value="CYTC"/>
    <property type="match status" value="1"/>
</dbReference>
<keyword evidence="2" id="KW-0479">Metal-binding</keyword>
<evidence type="ECO:0000313" key="5">
    <source>
        <dbReference type="EMBL" id="VAX05176.1"/>
    </source>
</evidence>
<evidence type="ECO:0000259" key="4">
    <source>
        <dbReference type="PROSITE" id="PS51007"/>
    </source>
</evidence>
<name>A0A3B1AH21_9ZZZZ</name>
<feature type="domain" description="Cytochrome c" evidence="4">
    <location>
        <begin position="41"/>
        <end position="126"/>
    </location>
</feature>
<dbReference type="GO" id="GO:0020037">
    <property type="term" value="F:heme binding"/>
    <property type="evidence" value="ECO:0007669"/>
    <property type="project" value="InterPro"/>
</dbReference>
<keyword evidence="3" id="KW-0408">Iron</keyword>
<dbReference type="AlphaFoldDB" id="A0A3B1AH21"/>
<accession>A0A3B1AH21</accession>
<dbReference type="EMBL" id="UOFV01000518">
    <property type="protein sequence ID" value="VAX05176.1"/>
    <property type="molecule type" value="Genomic_DNA"/>
</dbReference>
<dbReference type="GO" id="GO:0046872">
    <property type="term" value="F:metal ion binding"/>
    <property type="evidence" value="ECO:0007669"/>
    <property type="project" value="UniProtKB-KW"/>
</dbReference>
<dbReference type="InterPro" id="IPR036909">
    <property type="entry name" value="Cyt_c-like_dom_sf"/>
</dbReference>
<dbReference type="InterPro" id="IPR009056">
    <property type="entry name" value="Cyt_c-like_dom"/>
</dbReference>
<protein>
    <recommendedName>
        <fullName evidence="4">Cytochrome c domain-containing protein</fullName>
    </recommendedName>
</protein>
<evidence type="ECO:0000256" key="2">
    <source>
        <dbReference type="ARBA" id="ARBA00022723"/>
    </source>
</evidence>
<sequence>MLKRYYFILLIPVSLFLVGCDSLDPEEIRKRQHFPGKDFVADAQQGEALFVANCSQCHGPSGRGTGQGPALIDKIYRPAHHADITFHWAVKNGVKQHHWGFGNMPPIKNVSPEDVGHIIAYIRQQQRNAGIQ</sequence>
<dbReference type="GO" id="GO:0009055">
    <property type="term" value="F:electron transfer activity"/>
    <property type="evidence" value="ECO:0007669"/>
    <property type="project" value="InterPro"/>
</dbReference>
<dbReference type="SUPFAM" id="SSF46626">
    <property type="entry name" value="Cytochrome c"/>
    <property type="match status" value="1"/>
</dbReference>
<evidence type="ECO:0000256" key="3">
    <source>
        <dbReference type="ARBA" id="ARBA00023004"/>
    </source>
</evidence>
<organism evidence="5">
    <name type="scientific">hydrothermal vent metagenome</name>
    <dbReference type="NCBI Taxonomy" id="652676"/>
    <lineage>
        <taxon>unclassified sequences</taxon>
        <taxon>metagenomes</taxon>
        <taxon>ecological metagenomes</taxon>
    </lineage>
</organism>
<evidence type="ECO:0000256" key="1">
    <source>
        <dbReference type="ARBA" id="ARBA00022617"/>
    </source>
</evidence>
<reference evidence="5" key="1">
    <citation type="submission" date="2018-06" db="EMBL/GenBank/DDBJ databases">
        <authorList>
            <person name="Zhirakovskaya E."/>
        </authorList>
    </citation>
    <scope>NUCLEOTIDE SEQUENCE</scope>
</reference>